<dbReference type="GO" id="GO:0016491">
    <property type="term" value="F:oxidoreductase activity"/>
    <property type="evidence" value="ECO:0007669"/>
    <property type="project" value="InterPro"/>
</dbReference>
<protein>
    <recommendedName>
        <fullName evidence="1">Rubrerythrin diiron-binding domain-containing protein</fullName>
    </recommendedName>
</protein>
<organism evidence="2 3">
    <name type="scientific">Desulfomarina profundi</name>
    <dbReference type="NCBI Taxonomy" id="2772557"/>
    <lineage>
        <taxon>Bacteria</taxon>
        <taxon>Pseudomonadati</taxon>
        <taxon>Thermodesulfobacteriota</taxon>
        <taxon>Desulfobulbia</taxon>
        <taxon>Desulfobulbales</taxon>
        <taxon>Desulfobulbaceae</taxon>
        <taxon>Desulfomarina</taxon>
    </lineage>
</organism>
<accession>A0A8D5JEX9</accession>
<keyword evidence="3" id="KW-1185">Reference proteome</keyword>
<evidence type="ECO:0000313" key="3">
    <source>
        <dbReference type="Proteomes" id="UP000826725"/>
    </source>
</evidence>
<dbReference type="InterPro" id="IPR003251">
    <property type="entry name" value="Rr_diiron-bd_dom"/>
</dbReference>
<gene>
    <name evidence="2" type="ORF">DGMP_38010</name>
</gene>
<dbReference type="RefSeq" id="WP_228855394.1">
    <property type="nucleotide sequence ID" value="NZ_AP024086.1"/>
</dbReference>
<dbReference type="Proteomes" id="UP000826725">
    <property type="component" value="Chromosome"/>
</dbReference>
<dbReference type="PANTHER" id="PTHR33531">
    <property type="entry name" value="RUBRERYTHRIN SUBFAMILY"/>
    <property type="match status" value="1"/>
</dbReference>
<dbReference type="PANTHER" id="PTHR33531:SF7">
    <property type="entry name" value="HYPOTHETICAL MEMBRANE PROTEIN, CONSERVED"/>
    <property type="match status" value="1"/>
</dbReference>
<dbReference type="EMBL" id="AP024086">
    <property type="protein sequence ID" value="BCL63108.1"/>
    <property type="molecule type" value="Genomic_DNA"/>
</dbReference>
<name>A0A8D5JEX9_9BACT</name>
<evidence type="ECO:0000313" key="2">
    <source>
        <dbReference type="EMBL" id="BCL63108.1"/>
    </source>
</evidence>
<dbReference type="AlphaFoldDB" id="A0A8D5JEX9"/>
<dbReference type="KEGG" id="dbk:DGMP_38010"/>
<reference evidence="2" key="1">
    <citation type="submission" date="2020-09" db="EMBL/GenBank/DDBJ databases">
        <title>Desulfogranum mesoprofundum gen. nov., sp. nov., a novel mesophilic, sulfate-reducing chemolithoautotroph isolated from a deep-sea hydrothermal vent chimney in the Suiyo Seamount.</title>
        <authorList>
            <person name="Hashimoto Y."/>
            <person name="Nakagawa S."/>
        </authorList>
    </citation>
    <scope>NUCLEOTIDE SEQUENCE</scope>
    <source>
        <strain evidence="2">KT2</strain>
    </source>
</reference>
<dbReference type="GO" id="GO:0046872">
    <property type="term" value="F:metal ion binding"/>
    <property type="evidence" value="ECO:0007669"/>
    <property type="project" value="InterPro"/>
</dbReference>
<sequence>MFTLTDICNIAIQIEENGAETYRRASEGVQDPKLAEILIWMAREEEKHARWFESIRSNQTLSTEQKEMAAIGRSLLTDIMKSNTFSLDREKLEEASSFTEILTQSIEFEQDTILFYEILLDFLDNDETREKLEMIIREEQNHIKKLETLADRSCAVEG</sequence>
<dbReference type="Pfam" id="PF02915">
    <property type="entry name" value="Rubrerythrin"/>
    <property type="match status" value="1"/>
</dbReference>
<feature type="domain" description="Rubrerythrin diiron-binding" evidence="1">
    <location>
        <begin position="9"/>
        <end position="64"/>
    </location>
</feature>
<evidence type="ECO:0000259" key="1">
    <source>
        <dbReference type="Pfam" id="PF02915"/>
    </source>
</evidence>
<proteinExistence type="predicted"/>
<dbReference type="CDD" id="cd01045">
    <property type="entry name" value="Ferritin_like_AB"/>
    <property type="match status" value="1"/>
</dbReference>